<evidence type="ECO:0000256" key="2">
    <source>
        <dbReference type="ARBA" id="ARBA00023315"/>
    </source>
</evidence>
<dbReference type="Gene3D" id="3.40.630.30">
    <property type="match status" value="1"/>
</dbReference>
<dbReference type="RefSeq" id="WP_347151346.1">
    <property type="nucleotide sequence ID" value="NZ_JBDLYL010000031.1"/>
</dbReference>
<comment type="caution">
    <text evidence="4">The sequence shown here is derived from an EMBL/GenBank/DDBJ whole genome shotgun (WGS) entry which is preliminary data.</text>
</comment>
<dbReference type="InterPro" id="IPR016181">
    <property type="entry name" value="Acyl_CoA_acyltransferase"/>
</dbReference>
<keyword evidence="5" id="KW-1185">Reference proteome</keyword>
<dbReference type="SUPFAM" id="SSF55729">
    <property type="entry name" value="Acyl-CoA N-acyltransferases (Nat)"/>
    <property type="match status" value="1"/>
</dbReference>
<evidence type="ECO:0000313" key="4">
    <source>
        <dbReference type="EMBL" id="MEN8642380.1"/>
    </source>
</evidence>
<dbReference type="Pfam" id="PF00583">
    <property type="entry name" value="Acetyltransf_1"/>
    <property type="match status" value="1"/>
</dbReference>
<proteinExistence type="predicted"/>
<organism evidence="4 5">
    <name type="scientific">Pseudomonas sichuanensis</name>
    <dbReference type="NCBI Taxonomy" id="2213015"/>
    <lineage>
        <taxon>Bacteria</taxon>
        <taxon>Pseudomonadati</taxon>
        <taxon>Pseudomonadota</taxon>
        <taxon>Gammaproteobacteria</taxon>
        <taxon>Pseudomonadales</taxon>
        <taxon>Pseudomonadaceae</taxon>
        <taxon>Pseudomonas</taxon>
    </lineage>
</organism>
<accession>A0ABV0DKV8</accession>
<dbReference type="Proteomes" id="UP001424532">
    <property type="component" value="Unassembled WGS sequence"/>
</dbReference>
<dbReference type="EMBL" id="JBDLYL010000031">
    <property type="protein sequence ID" value="MEN8642380.1"/>
    <property type="molecule type" value="Genomic_DNA"/>
</dbReference>
<dbReference type="PANTHER" id="PTHR43420">
    <property type="entry name" value="ACETYLTRANSFERASE"/>
    <property type="match status" value="1"/>
</dbReference>
<dbReference type="InterPro" id="IPR050680">
    <property type="entry name" value="YpeA/RimI_acetyltransf"/>
</dbReference>
<dbReference type="CDD" id="cd04301">
    <property type="entry name" value="NAT_SF"/>
    <property type="match status" value="1"/>
</dbReference>
<protein>
    <submittedName>
        <fullName evidence="4">GNAT family N-acetyltransferase</fullName>
    </submittedName>
</protein>
<reference evidence="4 5" key="1">
    <citation type="submission" date="2024-05" db="EMBL/GenBank/DDBJ databases">
        <title>Sequence of Lycoming College course isolates.</title>
        <authorList>
            <person name="Reigle C.A."/>
            <person name="Newman J.D."/>
        </authorList>
    </citation>
    <scope>NUCLEOTIDE SEQUENCE [LARGE SCALE GENOMIC DNA]</scope>
    <source>
        <strain evidence="4 5">CAR-09</strain>
    </source>
</reference>
<dbReference type="PROSITE" id="PS51186">
    <property type="entry name" value="GNAT"/>
    <property type="match status" value="1"/>
</dbReference>
<evidence type="ECO:0000313" key="5">
    <source>
        <dbReference type="Proteomes" id="UP001424532"/>
    </source>
</evidence>
<dbReference type="InterPro" id="IPR000182">
    <property type="entry name" value="GNAT_dom"/>
</dbReference>
<feature type="domain" description="N-acetyltransferase" evidence="3">
    <location>
        <begin position="19"/>
        <end position="172"/>
    </location>
</feature>
<evidence type="ECO:0000256" key="1">
    <source>
        <dbReference type="ARBA" id="ARBA00022679"/>
    </source>
</evidence>
<keyword evidence="1" id="KW-0808">Transferase</keyword>
<name>A0ABV0DKV8_9PSED</name>
<evidence type="ECO:0000259" key="3">
    <source>
        <dbReference type="PROSITE" id="PS51186"/>
    </source>
</evidence>
<keyword evidence="2" id="KW-0012">Acyltransferase</keyword>
<sequence length="182" mass="20225">MPSQLADRLRLACACPIVVELRQQDEDDQAFLRQLFVSRRWVETCAMPGWDDQQRLAFLHQQADLQQRHYAQYHPDAAFLIVEHQGQAVGRFCVSANGSALRLVDVALLPEWQGLGIGSSLLRAVITVAEHSASPVELTVDALSPARRLYHRHGFLALADQGLSLQMRRPAGQHGEPAPMTG</sequence>
<gene>
    <name evidence="4" type="ORF">ABFE88_22265</name>
</gene>